<evidence type="ECO:0000313" key="3">
    <source>
        <dbReference type="EMBL" id="MFC3303184.1"/>
    </source>
</evidence>
<feature type="region of interest" description="Disordered" evidence="1">
    <location>
        <begin position="282"/>
        <end position="316"/>
    </location>
</feature>
<keyword evidence="3" id="KW-0969">Cilium</keyword>
<name>A0ABV7MEX8_9PROT</name>
<dbReference type="CDD" id="cd17470">
    <property type="entry name" value="T3SS_Flik_C"/>
    <property type="match status" value="1"/>
</dbReference>
<keyword evidence="3" id="KW-0282">Flagellum</keyword>
<proteinExistence type="predicted"/>
<sequence>MNAASILSPSQNAAVIPAKGLGQGLRQNAGQQQGGEGAEAAFSQLLVAVEELAAQGTQVIAENAAAARLQGQGQPLKILTEAGPALGRDLTGVAQSAVATVARALPTDKPIGQIKQGSPLDQLIQQQTQQGAERREVLPLRPLVQPGQAPVQNPAMMLAEEAEAALINRQTAPAVKLEGQVASMPQVEAALAQQSSGETSNPVVRQVATNLQYVARGEMERVRFDLFPEELGRVQVQMQKTNGATRLVIITETAQAFEALARGAHGLQQSLQQAGFDADDMRFEHRDGEGGQREQQQADERRERHESRRGFDEALDDERREVIIRPAISSEDRRVFL</sequence>
<protein>
    <submittedName>
        <fullName evidence="3">Flagellar hook-length control protein FliK</fullName>
    </submittedName>
</protein>
<keyword evidence="3" id="KW-0966">Cell projection</keyword>
<dbReference type="RefSeq" id="WP_189575485.1">
    <property type="nucleotide sequence ID" value="NZ_BMXU01000002.1"/>
</dbReference>
<dbReference type="Gene3D" id="3.30.750.140">
    <property type="match status" value="1"/>
</dbReference>
<evidence type="ECO:0000313" key="4">
    <source>
        <dbReference type="Proteomes" id="UP001595607"/>
    </source>
</evidence>
<keyword evidence="4" id="KW-1185">Reference proteome</keyword>
<evidence type="ECO:0000259" key="2">
    <source>
        <dbReference type="Pfam" id="PF02120"/>
    </source>
</evidence>
<comment type="caution">
    <text evidence="3">The sequence shown here is derived from an EMBL/GenBank/DDBJ whole genome shotgun (WGS) entry which is preliminary data.</text>
</comment>
<gene>
    <name evidence="3" type="ORF">ACFONP_10625</name>
</gene>
<dbReference type="Proteomes" id="UP001595607">
    <property type="component" value="Unassembled WGS sequence"/>
</dbReference>
<feature type="domain" description="Flagellar hook-length control protein-like C-terminal" evidence="2">
    <location>
        <begin position="215"/>
        <end position="291"/>
    </location>
</feature>
<dbReference type="EMBL" id="JBHRVA010000003">
    <property type="protein sequence ID" value="MFC3303184.1"/>
    <property type="molecule type" value="Genomic_DNA"/>
</dbReference>
<reference evidence="4" key="1">
    <citation type="journal article" date="2019" name="Int. J. Syst. Evol. Microbiol.">
        <title>The Global Catalogue of Microorganisms (GCM) 10K type strain sequencing project: providing services to taxonomists for standard genome sequencing and annotation.</title>
        <authorList>
            <consortium name="The Broad Institute Genomics Platform"/>
            <consortium name="The Broad Institute Genome Sequencing Center for Infectious Disease"/>
            <person name="Wu L."/>
            <person name="Ma J."/>
        </authorList>
    </citation>
    <scope>NUCLEOTIDE SEQUENCE [LARGE SCALE GENOMIC DNA]</scope>
    <source>
        <strain evidence="4">KCTC 22245</strain>
    </source>
</reference>
<evidence type="ECO:0000256" key="1">
    <source>
        <dbReference type="SAM" id="MobiDB-lite"/>
    </source>
</evidence>
<dbReference type="InterPro" id="IPR038610">
    <property type="entry name" value="FliK-like_C_sf"/>
</dbReference>
<dbReference type="InterPro" id="IPR021136">
    <property type="entry name" value="Flagellar_hook_control-like_C"/>
</dbReference>
<dbReference type="Pfam" id="PF02120">
    <property type="entry name" value="Flg_hook"/>
    <property type="match status" value="1"/>
</dbReference>
<organism evidence="3 4">
    <name type="scientific">Parvularcula lutaonensis</name>
    <dbReference type="NCBI Taxonomy" id="491923"/>
    <lineage>
        <taxon>Bacteria</taxon>
        <taxon>Pseudomonadati</taxon>
        <taxon>Pseudomonadota</taxon>
        <taxon>Alphaproteobacteria</taxon>
        <taxon>Parvularculales</taxon>
        <taxon>Parvularculaceae</taxon>
        <taxon>Parvularcula</taxon>
    </lineage>
</organism>
<accession>A0ABV7MEX8</accession>